<evidence type="ECO:0000256" key="4">
    <source>
        <dbReference type="ARBA" id="ARBA00023128"/>
    </source>
</evidence>
<keyword evidence="3" id="KW-0809">Transit peptide</keyword>
<keyword evidence="8" id="KW-1185">Reference proteome</keyword>
<dbReference type="Pfam" id="PF02046">
    <property type="entry name" value="COX6A"/>
    <property type="match status" value="1"/>
</dbReference>
<dbReference type="EMBL" id="AGSI01000001">
    <property type="protein sequence ID" value="EIE27143.1"/>
    <property type="molecule type" value="Genomic_DNA"/>
</dbReference>
<dbReference type="Proteomes" id="UP000007264">
    <property type="component" value="Unassembled WGS sequence"/>
</dbReference>
<dbReference type="STRING" id="574566.I0Z924"/>
<comment type="caution">
    <text evidence="7">The sequence shown here is derived from an EMBL/GenBank/DDBJ whole genome shotgun (WGS) entry which is preliminary data.</text>
</comment>
<evidence type="ECO:0000256" key="1">
    <source>
        <dbReference type="ARBA" id="ARBA00004273"/>
    </source>
</evidence>
<dbReference type="PANTHER" id="PTHR11504:SF0">
    <property type="entry name" value="CYTOCHROME C OXIDASE SUBUNIT"/>
    <property type="match status" value="1"/>
</dbReference>
<gene>
    <name evidence="7" type="ORF">COCSUDRAFT_52086</name>
</gene>
<organism evidence="7 8">
    <name type="scientific">Coccomyxa subellipsoidea (strain C-169)</name>
    <name type="common">Green microalga</name>
    <dbReference type="NCBI Taxonomy" id="574566"/>
    <lineage>
        <taxon>Eukaryota</taxon>
        <taxon>Viridiplantae</taxon>
        <taxon>Chlorophyta</taxon>
        <taxon>core chlorophytes</taxon>
        <taxon>Trebouxiophyceae</taxon>
        <taxon>Trebouxiophyceae incertae sedis</taxon>
        <taxon>Coccomyxaceae</taxon>
        <taxon>Coccomyxa</taxon>
        <taxon>Coccomyxa subellipsoidea</taxon>
    </lineage>
</organism>
<keyword evidence="5" id="KW-0472">Membrane</keyword>
<comment type="similarity">
    <text evidence="6">Belongs to the cytochrome c oxidase subunit 6A family.</text>
</comment>
<dbReference type="OrthoDB" id="5947505at2759"/>
<dbReference type="PANTHER" id="PTHR11504">
    <property type="entry name" value="CYTOCHROME C OXIDASE POLYPEPTIDE VIA"/>
    <property type="match status" value="1"/>
</dbReference>
<dbReference type="GeneID" id="17045158"/>
<reference evidence="7 8" key="1">
    <citation type="journal article" date="2012" name="Genome Biol.">
        <title>The genome of the polar eukaryotic microalga coccomyxa subellipsoidea reveals traits of cold adaptation.</title>
        <authorList>
            <person name="Blanc G."/>
            <person name="Agarkova I."/>
            <person name="Grimwood J."/>
            <person name="Kuo A."/>
            <person name="Brueggeman A."/>
            <person name="Dunigan D."/>
            <person name="Gurnon J."/>
            <person name="Ladunga I."/>
            <person name="Lindquist E."/>
            <person name="Lucas S."/>
            <person name="Pangilinan J."/>
            <person name="Proschold T."/>
            <person name="Salamov A."/>
            <person name="Schmutz J."/>
            <person name="Weeks D."/>
            <person name="Yamada T."/>
            <person name="Claverie J.M."/>
            <person name="Grigoriev I."/>
            <person name="Van Etten J."/>
            <person name="Lomsadze A."/>
            <person name="Borodovsky M."/>
        </authorList>
    </citation>
    <scope>NUCLEOTIDE SEQUENCE [LARGE SCALE GENOMIC DNA]</scope>
    <source>
        <strain evidence="7 8">C-169</strain>
    </source>
</reference>
<name>I0Z924_COCSC</name>
<evidence type="ECO:0000256" key="3">
    <source>
        <dbReference type="ARBA" id="ARBA00022946"/>
    </source>
</evidence>
<dbReference type="InterPro" id="IPR001349">
    <property type="entry name" value="Cyt_c_oxidase_su6a"/>
</dbReference>
<dbReference type="GO" id="GO:0005743">
    <property type="term" value="C:mitochondrial inner membrane"/>
    <property type="evidence" value="ECO:0007669"/>
    <property type="project" value="UniProtKB-SubCell"/>
</dbReference>
<comment type="subcellular location">
    <subcellularLocation>
        <location evidence="1">Mitochondrion inner membrane</location>
    </subcellularLocation>
</comment>
<keyword evidence="2" id="KW-0999">Mitochondrion inner membrane</keyword>
<dbReference type="RefSeq" id="XP_005651687.1">
    <property type="nucleotide sequence ID" value="XM_005651630.1"/>
</dbReference>
<keyword evidence="4" id="KW-0496">Mitochondrion</keyword>
<accession>I0Z924</accession>
<dbReference type="AlphaFoldDB" id="I0Z924"/>
<protein>
    <submittedName>
        <fullName evidence="7">Uncharacterized protein</fullName>
    </submittedName>
</protein>
<proteinExistence type="inferred from homology"/>
<dbReference type="GO" id="GO:0030234">
    <property type="term" value="F:enzyme regulator activity"/>
    <property type="evidence" value="ECO:0007669"/>
    <property type="project" value="TreeGrafter"/>
</dbReference>
<evidence type="ECO:0000256" key="6">
    <source>
        <dbReference type="RuleBase" id="RU004396"/>
    </source>
</evidence>
<sequence>MQAARCALQRFTSRAPSQLRQIRQMSGAVSHEEEIKQMYFWQKVSLAAIPVCVGVAIWDLSHAHEHDHDQIQYPYMHIRTKDFPWGACSLFDTHCWEEQKGGHSEE</sequence>
<dbReference type="Gene3D" id="4.10.95.10">
    <property type="entry name" value="Cytochrome c oxidase, subunit VIa"/>
    <property type="match status" value="1"/>
</dbReference>
<evidence type="ECO:0000256" key="2">
    <source>
        <dbReference type="ARBA" id="ARBA00022792"/>
    </source>
</evidence>
<dbReference type="SUPFAM" id="SSF81411">
    <property type="entry name" value="Mitochondrial cytochrome c oxidase subunit VIa"/>
    <property type="match status" value="1"/>
</dbReference>
<dbReference type="eggNOG" id="KOG3469">
    <property type="taxonomic scope" value="Eukaryota"/>
</dbReference>
<dbReference type="InterPro" id="IPR036418">
    <property type="entry name" value="Cyt_c_oxidase_su6a_sf"/>
</dbReference>
<evidence type="ECO:0000313" key="8">
    <source>
        <dbReference type="Proteomes" id="UP000007264"/>
    </source>
</evidence>
<dbReference type="GO" id="GO:0006123">
    <property type="term" value="P:mitochondrial electron transport, cytochrome c to oxygen"/>
    <property type="evidence" value="ECO:0007669"/>
    <property type="project" value="TreeGrafter"/>
</dbReference>
<evidence type="ECO:0000256" key="5">
    <source>
        <dbReference type="ARBA" id="ARBA00023136"/>
    </source>
</evidence>
<evidence type="ECO:0000313" key="7">
    <source>
        <dbReference type="EMBL" id="EIE27143.1"/>
    </source>
</evidence>
<dbReference type="KEGG" id="csl:COCSUDRAFT_52086"/>